<dbReference type="Proteomes" id="UP000001876">
    <property type="component" value="Unassembled WGS sequence"/>
</dbReference>
<feature type="region of interest" description="Disordered" evidence="5">
    <location>
        <begin position="400"/>
        <end position="424"/>
    </location>
</feature>
<dbReference type="InterPro" id="IPR016024">
    <property type="entry name" value="ARM-type_fold"/>
</dbReference>
<dbReference type="GO" id="GO:0006606">
    <property type="term" value="P:protein import into nucleus"/>
    <property type="evidence" value="ECO:0007669"/>
    <property type="project" value="TreeGrafter"/>
</dbReference>
<dbReference type="SUPFAM" id="SSF48371">
    <property type="entry name" value="ARM repeat"/>
    <property type="match status" value="1"/>
</dbReference>
<dbReference type="GO" id="GO:0005737">
    <property type="term" value="C:cytoplasm"/>
    <property type="evidence" value="ECO:0007669"/>
    <property type="project" value="TreeGrafter"/>
</dbReference>
<dbReference type="InterPro" id="IPR011989">
    <property type="entry name" value="ARM-like"/>
</dbReference>
<dbReference type="EMBL" id="GG663747">
    <property type="protein sequence ID" value="EEH52905.1"/>
    <property type="molecule type" value="Genomic_DNA"/>
</dbReference>
<dbReference type="STRING" id="564608.C1N4A6"/>
<dbReference type="OrthoDB" id="435593at2759"/>
<dbReference type="PANTHER" id="PTHR12363">
    <property type="entry name" value="TRANSPORTIN 3 AND IMPORTIN 13"/>
    <property type="match status" value="1"/>
</dbReference>
<organism evidence="7">
    <name type="scientific">Micromonas pusilla (strain CCMP1545)</name>
    <name type="common">Picoplanktonic green alga</name>
    <dbReference type="NCBI Taxonomy" id="564608"/>
    <lineage>
        <taxon>Eukaryota</taxon>
        <taxon>Viridiplantae</taxon>
        <taxon>Chlorophyta</taxon>
        <taxon>Mamiellophyceae</taxon>
        <taxon>Mamiellales</taxon>
        <taxon>Mamiellaceae</taxon>
        <taxon>Micromonas</taxon>
    </lineage>
</organism>
<dbReference type="Gene3D" id="1.25.10.10">
    <property type="entry name" value="Leucine-rich Repeat Variant"/>
    <property type="match status" value="3"/>
</dbReference>
<evidence type="ECO:0000256" key="3">
    <source>
        <dbReference type="ARBA" id="ARBA00022448"/>
    </source>
</evidence>
<keyword evidence="7" id="KW-1185">Reference proteome</keyword>
<reference evidence="6 7" key="1">
    <citation type="journal article" date="2009" name="Science">
        <title>Green evolution and dynamic adaptations revealed by genomes of the marine picoeukaryotes Micromonas.</title>
        <authorList>
            <person name="Worden A.Z."/>
            <person name="Lee J.H."/>
            <person name="Mock T."/>
            <person name="Rouze P."/>
            <person name="Simmons M.P."/>
            <person name="Aerts A.L."/>
            <person name="Allen A.E."/>
            <person name="Cuvelier M.L."/>
            <person name="Derelle E."/>
            <person name="Everett M.V."/>
            <person name="Foulon E."/>
            <person name="Grimwood J."/>
            <person name="Gundlach H."/>
            <person name="Henrissat B."/>
            <person name="Napoli C."/>
            <person name="McDonald S.M."/>
            <person name="Parker M.S."/>
            <person name="Rombauts S."/>
            <person name="Salamov A."/>
            <person name="Von Dassow P."/>
            <person name="Badger J.H."/>
            <person name="Coutinho P.M."/>
            <person name="Demir E."/>
            <person name="Dubchak I."/>
            <person name="Gentemann C."/>
            <person name="Eikrem W."/>
            <person name="Gready J.E."/>
            <person name="John U."/>
            <person name="Lanier W."/>
            <person name="Lindquist E.A."/>
            <person name="Lucas S."/>
            <person name="Mayer K.F."/>
            <person name="Moreau H."/>
            <person name="Not F."/>
            <person name="Otillar R."/>
            <person name="Panaud O."/>
            <person name="Pangilinan J."/>
            <person name="Paulsen I."/>
            <person name="Piegu B."/>
            <person name="Poliakov A."/>
            <person name="Robbens S."/>
            <person name="Schmutz J."/>
            <person name="Toulza E."/>
            <person name="Wyss T."/>
            <person name="Zelensky A."/>
            <person name="Zhou K."/>
            <person name="Armbrust E.V."/>
            <person name="Bhattacharya D."/>
            <person name="Goodenough U.W."/>
            <person name="Van de Peer Y."/>
            <person name="Grigoriev I.V."/>
        </authorList>
    </citation>
    <scope>NUCLEOTIDE SEQUENCE [LARGE SCALE GENOMIC DNA]</scope>
    <source>
        <strain evidence="6 7">CCMP1545</strain>
    </source>
</reference>
<dbReference type="GO" id="GO:0005634">
    <property type="term" value="C:nucleus"/>
    <property type="evidence" value="ECO:0007669"/>
    <property type="project" value="UniProtKB-SubCell"/>
</dbReference>
<evidence type="ECO:0000256" key="1">
    <source>
        <dbReference type="ARBA" id="ARBA00004123"/>
    </source>
</evidence>
<dbReference type="KEGG" id="mpp:MICPUCDRAFT_52482"/>
<keyword evidence="3" id="KW-0813">Transport</keyword>
<name>C1N4A6_MICPC</name>
<evidence type="ECO:0000313" key="7">
    <source>
        <dbReference type="Proteomes" id="UP000001876"/>
    </source>
</evidence>
<sequence>MEPPPSAPARIDRDGLRAALHALYVTRDASSRAAADAWLQRFLRSDEAWPVSLALLGDDATSPRGLDALEALFCARALHVLLRRCVFKTEKTQKSHVALDERALGDVRDAGLLPMAWRCAALCATHDRGVGGVGGGSARGGGADSASSAPPRTILTQVSLAIAALACKMAAWEGDAIARDLCAYFTRPPASAPPSATRVVAALLDHRDVDETVADAGATCLLQTLSVLPDECQSGRLSIHPARRREVIDGLRAAAAAAVFPTLDALTGRLSAAAMCVNDAGSSGGVDRSRDRTTALLFEAYAAWAAFAPDAAGACPSETLAAALGILAASDRDARATFSDRTLVAAVAAASAGTANAVHRAERREALSAAAAAMRARCGGGGGAEGSARAVEVLSSVCEAARASPPGPPPPPDPLGTGKDAAPDRTYIPYKEFAKLKRERRKSAKAAGPTGSTGGGGGGGDDDGGGLSPRADLEVLCFCLDALSDALARGVASPAAALAPWTAMREGSDAGGGGEEKHQAARSPAAATAMLACAARAAHAAAIAVRLPSASERTDHGDKYDDEHADAREELGEGLRDVAGVVGADAFFSSVAVRGLSETLRGGGDASSSSNLANPSNLVGGWTHVLFATARLCTPRGDPAAVAVAVDVLGDVARRAAADASAARVAELATWALGGLNKAMRAQPVGVLARALDAAVACAGARDVATARAACVTAMRLCESCARVLANGDESASLEDNARAQSALAALAAAHASGGVMAPANSALRRGQEPVRVILCRALAAVAAARAPAAAAEAATAGLAAAAIVAASNAAATAIDVARGVGAAPTTAGIVATLDATLDVVFALTETTVAIEACLKATRIITRVDGAAEINAMTSPPGLGSTARDVIERALLPALERALDAAVAVTPAHVHAGGGVDRVRDITRGCADALSLIVGESARNPAARASLGACLRLALDAYVSSPETRAAFLGVFVCALSRVGDAPLPLPLPLPAGVGGLWAEHRSRVLATVGGVAAAAVAAAASSGVAGPLTTRCDDDDARVAALTLCRALLRVGASDAAPIFSSIATVALEALRDGASGDVAVASLALASDVLSAPAMLSPSRFAPDRSPESAAAASAVHPGMGRLASGMSDATSRGSHLPRWARADDLSAATLAEAAHILLSDGGAAAALTRAQLECANGVMIPGLVTDVAASMFAAWAASGDATYMRWLSDALGGDGDGFPRRGTTAAQKGEFSRALLAQPPAPGEGEGEGGGGGIGGRDLAGRLAKMDLRRFKRTLKAFCGGKKAGPGGGGGGGGE</sequence>
<evidence type="ECO:0000256" key="5">
    <source>
        <dbReference type="SAM" id="MobiDB-lite"/>
    </source>
</evidence>
<evidence type="ECO:0000256" key="4">
    <source>
        <dbReference type="ARBA" id="ARBA00023242"/>
    </source>
</evidence>
<dbReference type="eggNOG" id="ENOG502SG01">
    <property type="taxonomic scope" value="Eukaryota"/>
</dbReference>
<accession>C1N4A6</accession>
<evidence type="ECO:0000256" key="2">
    <source>
        <dbReference type="ARBA" id="ARBA00007991"/>
    </source>
</evidence>
<proteinExistence type="inferred from homology"/>
<comment type="subcellular location">
    <subcellularLocation>
        <location evidence="1">Nucleus</location>
    </subcellularLocation>
</comment>
<dbReference type="RefSeq" id="XP_003062966.1">
    <property type="nucleotide sequence ID" value="XM_003062920.1"/>
</dbReference>
<gene>
    <name evidence="6" type="ORF">MICPUCDRAFT_52482</name>
</gene>
<dbReference type="PANTHER" id="PTHR12363:SF33">
    <property type="entry name" value="IMPORTIN-13"/>
    <property type="match status" value="1"/>
</dbReference>
<comment type="similarity">
    <text evidence="2">Belongs to the importin beta family.</text>
</comment>
<feature type="compositionally biased region" description="Pro residues" evidence="5">
    <location>
        <begin position="405"/>
        <end position="414"/>
    </location>
</feature>
<evidence type="ECO:0000313" key="6">
    <source>
        <dbReference type="EMBL" id="EEH52905.1"/>
    </source>
</evidence>
<feature type="region of interest" description="Disordered" evidence="5">
    <location>
        <begin position="1240"/>
        <end position="1259"/>
    </location>
</feature>
<dbReference type="OMA" id="ALACKMP"/>
<dbReference type="GeneID" id="9688406"/>
<keyword evidence="4" id="KW-0539">Nucleus</keyword>
<dbReference type="InterPro" id="IPR051345">
    <property type="entry name" value="Importin_beta-like_NTR"/>
</dbReference>
<protein>
    <submittedName>
        <fullName evidence="6">Predicted protein</fullName>
    </submittedName>
</protein>
<feature type="region of interest" description="Disordered" evidence="5">
    <location>
        <begin position="438"/>
        <end position="466"/>
    </location>
</feature>